<dbReference type="InParanoid" id="A0A0H2RDB5"/>
<evidence type="ECO:0000256" key="7">
    <source>
        <dbReference type="HAMAP-Rule" id="MF_03179"/>
    </source>
</evidence>
<dbReference type="Pfam" id="PF00814">
    <property type="entry name" value="TsaD"/>
    <property type="match status" value="1"/>
</dbReference>
<dbReference type="GO" id="GO:0046872">
    <property type="term" value="F:metal ion binding"/>
    <property type="evidence" value="ECO:0007669"/>
    <property type="project" value="UniProtKB-KW"/>
</dbReference>
<dbReference type="EC" id="2.3.1.234" evidence="1"/>
<dbReference type="EMBL" id="KQ086054">
    <property type="protein sequence ID" value="KLO09497.1"/>
    <property type="molecule type" value="Genomic_DNA"/>
</dbReference>
<evidence type="ECO:0000313" key="10">
    <source>
        <dbReference type="Proteomes" id="UP000053477"/>
    </source>
</evidence>
<dbReference type="InterPro" id="IPR000905">
    <property type="entry name" value="Gcp-like_dom"/>
</dbReference>
<dbReference type="PRINTS" id="PR00789">
    <property type="entry name" value="OSIALOPTASE"/>
</dbReference>
<dbReference type="PANTHER" id="PTHR11735">
    <property type="entry name" value="TRNA N6-ADENOSINE THREONYLCARBAMOYLTRANSFERASE"/>
    <property type="match status" value="1"/>
</dbReference>
<evidence type="ECO:0000256" key="6">
    <source>
        <dbReference type="ARBA" id="ARBA00048117"/>
    </source>
</evidence>
<dbReference type="InterPro" id="IPR043129">
    <property type="entry name" value="ATPase_NBD"/>
</dbReference>
<accession>A0A0H2RDB5</accession>
<dbReference type="GO" id="GO:0008233">
    <property type="term" value="F:peptidase activity"/>
    <property type="evidence" value="ECO:0007669"/>
    <property type="project" value="UniProtKB-KW"/>
</dbReference>
<dbReference type="GO" id="GO:0006508">
    <property type="term" value="P:proteolysis"/>
    <property type="evidence" value="ECO:0007669"/>
    <property type="project" value="UniProtKB-KW"/>
</dbReference>
<dbReference type="SUPFAM" id="SSF53067">
    <property type="entry name" value="Actin-like ATPase domain"/>
    <property type="match status" value="1"/>
</dbReference>
<comment type="function">
    <text evidence="7">Required for the formation of a threonylcarbamoyl group on adenosine at position 37 (t(6)A37) in mitochondrial tRNAs that read codons beginning with adenine. Probably involved in the transfer of the threonylcarbamoyl moiety of threonylcarbamoyl-AMP (TC-AMP) to the N6 group of A37. Involved in mitochondrial genome maintenance.</text>
</comment>
<dbReference type="HAMAP" id="MF_01445">
    <property type="entry name" value="TsaD"/>
    <property type="match status" value="1"/>
</dbReference>
<dbReference type="Gene3D" id="3.30.420.40">
    <property type="match status" value="2"/>
</dbReference>
<comment type="subcellular location">
    <subcellularLocation>
        <location evidence="7">Mitochondrion</location>
    </subcellularLocation>
</comment>
<evidence type="ECO:0000256" key="2">
    <source>
        <dbReference type="ARBA" id="ARBA00022679"/>
    </source>
</evidence>
<organism evidence="9 10">
    <name type="scientific">Schizopora paradoxa</name>
    <dbReference type="NCBI Taxonomy" id="27342"/>
    <lineage>
        <taxon>Eukaryota</taxon>
        <taxon>Fungi</taxon>
        <taxon>Dikarya</taxon>
        <taxon>Basidiomycota</taxon>
        <taxon>Agaricomycotina</taxon>
        <taxon>Agaricomycetes</taxon>
        <taxon>Hymenochaetales</taxon>
        <taxon>Schizoporaceae</taxon>
        <taxon>Schizopora</taxon>
    </lineage>
</organism>
<dbReference type="FunFam" id="3.30.420.40:FF:000012">
    <property type="entry name" value="tRNA N6-adenosine threonylcarbamoyltransferase"/>
    <property type="match status" value="1"/>
</dbReference>
<proteinExistence type="inferred from homology"/>
<dbReference type="FunCoup" id="A0A0H2RDB5">
    <property type="interactions" value="369"/>
</dbReference>
<evidence type="ECO:0000256" key="3">
    <source>
        <dbReference type="ARBA" id="ARBA00022694"/>
    </source>
</evidence>
<dbReference type="InterPro" id="IPR022450">
    <property type="entry name" value="TsaD"/>
</dbReference>
<keyword evidence="10" id="KW-1185">Reference proteome</keyword>
<dbReference type="InterPro" id="IPR017860">
    <property type="entry name" value="Peptidase_M22_CS"/>
</dbReference>
<evidence type="ECO:0000256" key="1">
    <source>
        <dbReference type="ARBA" id="ARBA00012156"/>
    </source>
</evidence>
<feature type="domain" description="Gcp-like" evidence="8">
    <location>
        <begin position="60"/>
        <end position="374"/>
    </location>
</feature>
<dbReference type="GO" id="GO:0005739">
    <property type="term" value="C:mitochondrion"/>
    <property type="evidence" value="ECO:0007669"/>
    <property type="project" value="UniProtKB-SubCell"/>
</dbReference>
<dbReference type="Proteomes" id="UP000053477">
    <property type="component" value="Unassembled WGS sequence"/>
</dbReference>
<keyword evidence="9" id="KW-0645">Protease</keyword>
<sequence length="403" mass="44642">MAVRILYWDMATTREGICSSFSLFFPCNHRWRFQRRTFTVLALESSADDTCAAVVNSRREILSNIVLKQHDQHQPYGGIQPLVAIKAHQQNMPIAVSKALRTAKLDMSQIDGVAFTRGPGINGCLSVCSNAAKTLAAALNKPLVGVHHMQAHALTPLLTSSEEEVPEFPFLTLLVSGGHTLLLLAESPMKFTQLATTPDEAIGRAIDKVARDIGLEWSSFGPGAALEKFCMDENLPCDAAELPEVPTFPSVMPGRLAFSFSGLHSWVDRYISQNRDPSTGDLNVMHKVAVARSFQYMAFKQLEEKLVLAIEFCERNSGKMRPLRHVVVSGGVASNTLLRKTLSDALRRCLPEKSISLVFPPPSLCTDNAAMIAWASMHRFLAEDYDDYSIDHRAKWNIEDLSR</sequence>
<dbReference type="InterPro" id="IPR017861">
    <property type="entry name" value="KAE1/TsaD"/>
</dbReference>
<reference evidence="9 10" key="1">
    <citation type="submission" date="2015-04" db="EMBL/GenBank/DDBJ databases">
        <title>Complete genome sequence of Schizopora paradoxa KUC8140, a cosmopolitan wood degrader in East Asia.</title>
        <authorList>
            <consortium name="DOE Joint Genome Institute"/>
            <person name="Min B."/>
            <person name="Park H."/>
            <person name="Jang Y."/>
            <person name="Kim J.-J."/>
            <person name="Kim K.H."/>
            <person name="Pangilinan J."/>
            <person name="Lipzen A."/>
            <person name="Riley R."/>
            <person name="Grigoriev I.V."/>
            <person name="Spatafora J.W."/>
            <person name="Choi I.-G."/>
        </authorList>
    </citation>
    <scope>NUCLEOTIDE SEQUENCE [LARGE SCALE GENOMIC DNA]</scope>
    <source>
        <strain evidence="9 10">KUC8140</strain>
    </source>
</reference>
<dbReference type="STRING" id="27342.A0A0H2RDB5"/>
<dbReference type="CDD" id="cd24134">
    <property type="entry name" value="ASKHA_NBD_OSGEPL1_QRI7_euk"/>
    <property type="match status" value="1"/>
</dbReference>
<keyword evidence="4 7" id="KW-0479">Metal-binding</keyword>
<comment type="cofactor">
    <cofactor evidence="7">
        <name>a divalent metal cation</name>
        <dbReference type="ChEBI" id="CHEBI:60240"/>
    </cofactor>
    <text evidence="7">Binds 1 divalent metal cation per subunit.</text>
</comment>
<dbReference type="PROSITE" id="PS01016">
    <property type="entry name" value="GLYCOPROTEASE"/>
    <property type="match status" value="1"/>
</dbReference>
<gene>
    <name evidence="9" type="ORF">SCHPADRAFT_916660</name>
</gene>
<evidence type="ECO:0000256" key="5">
    <source>
        <dbReference type="ARBA" id="ARBA00023315"/>
    </source>
</evidence>
<comment type="similarity">
    <text evidence="7">Belongs to the KAE1 / TsaD family.</text>
</comment>
<name>A0A0H2RDB5_9AGAM</name>
<evidence type="ECO:0000313" key="9">
    <source>
        <dbReference type="EMBL" id="KLO09497.1"/>
    </source>
</evidence>
<protein>
    <recommendedName>
        <fullName evidence="1">N(6)-L-threonylcarbamoyladenine synthase</fullName>
        <ecNumber evidence="1">2.3.1.234</ecNumber>
    </recommendedName>
</protein>
<keyword evidence="2 7" id="KW-0808">Transferase</keyword>
<comment type="subunit">
    <text evidence="7">Homodimer.</text>
</comment>
<dbReference type="NCBIfam" id="TIGR00329">
    <property type="entry name" value="gcp_kae1"/>
    <property type="match status" value="1"/>
</dbReference>
<evidence type="ECO:0000256" key="4">
    <source>
        <dbReference type="ARBA" id="ARBA00022723"/>
    </source>
</evidence>
<dbReference type="GO" id="GO:0061711">
    <property type="term" value="F:tRNA N(6)-L-threonylcarbamoyladenine synthase activity"/>
    <property type="evidence" value="ECO:0007669"/>
    <property type="project" value="UniProtKB-EC"/>
</dbReference>
<dbReference type="OrthoDB" id="10259622at2759"/>
<dbReference type="PANTHER" id="PTHR11735:SF6">
    <property type="entry name" value="TRNA N6-ADENOSINE THREONYLCARBAMOYLTRANSFERASE, MITOCHONDRIAL"/>
    <property type="match status" value="1"/>
</dbReference>
<comment type="catalytic activity">
    <reaction evidence="6 7">
        <text>L-threonylcarbamoyladenylate + adenosine(37) in tRNA = N(6)-L-threonylcarbamoyladenosine(37) in tRNA + AMP + H(+)</text>
        <dbReference type="Rhea" id="RHEA:37059"/>
        <dbReference type="Rhea" id="RHEA-COMP:10162"/>
        <dbReference type="Rhea" id="RHEA-COMP:10163"/>
        <dbReference type="ChEBI" id="CHEBI:15378"/>
        <dbReference type="ChEBI" id="CHEBI:73682"/>
        <dbReference type="ChEBI" id="CHEBI:74411"/>
        <dbReference type="ChEBI" id="CHEBI:74418"/>
        <dbReference type="ChEBI" id="CHEBI:456215"/>
        <dbReference type="EC" id="2.3.1.234"/>
    </reaction>
</comment>
<keyword evidence="9" id="KW-0378">Hydrolase</keyword>
<evidence type="ECO:0000259" key="8">
    <source>
        <dbReference type="Pfam" id="PF00814"/>
    </source>
</evidence>
<keyword evidence="3 7" id="KW-0819">tRNA processing</keyword>
<keyword evidence="7" id="KW-0496">Mitochondrion</keyword>
<keyword evidence="5 7" id="KW-0012">Acyltransferase</keyword>
<dbReference type="GO" id="GO:0072670">
    <property type="term" value="P:mitochondrial tRNA threonylcarbamoyladenosine modification"/>
    <property type="evidence" value="ECO:0007669"/>
    <property type="project" value="TreeGrafter"/>
</dbReference>
<dbReference type="AlphaFoldDB" id="A0A0H2RDB5"/>